<proteinExistence type="predicted"/>
<accession>A0ABT1BU21</accession>
<sequence length="407" mass="46829">MSKFRNIRRYHCFYSLGRAVQRHASWLVKVWKGIAHLLQFLHPKRYVRRIDWYIIKKFIGTYIFSIILIISIAIVFDINENLAKFTQYHAPLRAIIFDYYANFIPYFTNLFSALFVFIAVIFFTSKMAGNSEIIAILASGISFKRLLRPYMITCALITVVSFYLSAYVIPHGTIIRQNFEAMYKNKEKNTSADNVQLQVDRGVIAYMQHYDDNLKKGYGFCLDKFENKKLISHLTAMEIQYDTVSDTKYHWKISNWKIRRLQGLREHITSGAEKDTTIQIEPTDLVYSKGQQETLTSPQLKDYISKQVNRGSQNVVQYEVEYHKRIASSFASFILTIIGASLSAKKRKGGMGLYLGIGLGLSFIYIMLETISSTFAINAGAPPVLAAWVPNILFGLVAYFCYRKAPN</sequence>
<evidence type="ECO:0000313" key="8">
    <source>
        <dbReference type="Proteomes" id="UP001204015"/>
    </source>
</evidence>
<keyword evidence="2" id="KW-1003">Cell membrane</keyword>
<evidence type="ECO:0000256" key="4">
    <source>
        <dbReference type="ARBA" id="ARBA00022989"/>
    </source>
</evidence>
<feature type="transmembrane region" description="Helical" evidence="6">
    <location>
        <begin position="103"/>
        <end position="125"/>
    </location>
</feature>
<evidence type="ECO:0000313" key="7">
    <source>
        <dbReference type="EMBL" id="MCO6024584.1"/>
    </source>
</evidence>
<reference evidence="7 8" key="1">
    <citation type="submission" date="2022-06" db="EMBL/GenBank/DDBJ databases">
        <title>A taxonomic note on the genus Prevotella: Description of four novel genera and emended description of the genera Hallella and Xylanibacter.</title>
        <authorList>
            <person name="Hitch T.C.A."/>
        </authorList>
    </citation>
    <scope>NUCLEOTIDE SEQUENCE [LARGE SCALE GENOMIC DNA]</scope>
    <source>
        <strain evidence="7 8">DSM 100619</strain>
    </source>
</reference>
<feature type="transmembrane region" description="Helical" evidence="6">
    <location>
        <begin position="146"/>
        <end position="169"/>
    </location>
</feature>
<dbReference type="InterPro" id="IPR005495">
    <property type="entry name" value="LptG/LptF_permease"/>
</dbReference>
<feature type="transmembrane region" description="Helical" evidence="6">
    <location>
        <begin position="380"/>
        <end position="402"/>
    </location>
</feature>
<keyword evidence="5 6" id="KW-0472">Membrane</keyword>
<gene>
    <name evidence="7" type="ORF">NG821_01785</name>
</gene>
<keyword evidence="3 6" id="KW-0812">Transmembrane</keyword>
<evidence type="ECO:0000256" key="2">
    <source>
        <dbReference type="ARBA" id="ARBA00022475"/>
    </source>
</evidence>
<keyword evidence="8" id="KW-1185">Reference proteome</keyword>
<evidence type="ECO:0000256" key="3">
    <source>
        <dbReference type="ARBA" id="ARBA00022692"/>
    </source>
</evidence>
<protein>
    <submittedName>
        <fullName evidence="7">LptF/LptG family permease</fullName>
    </submittedName>
</protein>
<dbReference type="Proteomes" id="UP001204015">
    <property type="component" value="Unassembled WGS sequence"/>
</dbReference>
<dbReference type="EMBL" id="JAMXLY010000004">
    <property type="protein sequence ID" value="MCO6024584.1"/>
    <property type="molecule type" value="Genomic_DNA"/>
</dbReference>
<organism evidence="7 8">
    <name type="scientific">Segatella cerevisiae</name>
    <dbReference type="NCBI Taxonomy" id="2053716"/>
    <lineage>
        <taxon>Bacteria</taxon>
        <taxon>Pseudomonadati</taxon>
        <taxon>Bacteroidota</taxon>
        <taxon>Bacteroidia</taxon>
        <taxon>Bacteroidales</taxon>
        <taxon>Prevotellaceae</taxon>
        <taxon>Segatella</taxon>
    </lineage>
</organism>
<dbReference type="PANTHER" id="PTHR33529:SF8">
    <property type="entry name" value="PERMEASE, YJGP_YJGQ FAMILY"/>
    <property type="match status" value="1"/>
</dbReference>
<dbReference type="PANTHER" id="PTHR33529">
    <property type="entry name" value="SLR0882 PROTEIN-RELATED"/>
    <property type="match status" value="1"/>
</dbReference>
<name>A0ABT1BU21_9BACT</name>
<comment type="subcellular location">
    <subcellularLocation>
        <location evidence="1">Cell membrane</location>
        <topology evidence="1">Multi-pass membrane protein</topology>
    </subcellularLocation>
</comment>
<dbReference type="Pfam" id="PF03739">
    <property type="entry name" value="LptF_LptG"/>
    <property type="match status" value="1"/>
</dbReference>
<feature type="transmembrane region" description="Helical" evidence="6">
    <location>
        <begin position="351"/>
        <end position="368"/>
    </location>
</feature>
<feature type="transmembrane region" description="Helical" evidence="6">
    <location>
        <begin position="58"/>
        <end position="76"/>
    </location>
</feature>
<evidence type="ECO:0000256" key="1">
    <source>
        <dbReference type="ARBA" id="ARBA00004651"/>
    </source>
</evidence>
<keyword evidence="4 6" id="KW-1133">Transmembrane helix</keyword>
<comment type="caution">
    <text evidence="7">The sequence shown here is derived from an EMBL/GenBank/DDBJ whole genome shotgun (WGS) entry which is preliminary data.</text>
</comment>
<dbReference type="RefSeq" id="WP_252759947.1">
    <property type="nucleotide sequence ID" value="NZ_JAMXLY010000004.1"/>
</dbReference>
<feature type="transmembrane region" description="Helical" evidence="6">
    <location>
        <begin position="326"/>
        <end position="344"/>
    </location>
</feature>
<evidence type="ECO:0000256" key="6">
    <source>
        <dbReference type="SAM" id="Phobius"/>
    </source>
</evidence>
<evidence type="ECO:0000256" key="5">
    <source>
        <dbReference type="ARBA" id="ARBA00023136"/>
    </source>
</evidence>